<evidence type="ECO:0000313" key="2">
    <source>
        <dbReference type="Proteomes" id="UP001296643"/>
    </source>
</evidence>
<reference evidence="1" key="1">
    <citation type="journal article" date="2020" name="Cell Host Microbe">
        <title>Functional and Genomic Variation between Human-Derived Isolates of Lachnospiraceae Reveals Inter- and Intra-Species Diversity.</title>
        <authorList>
            <person name="Sorbara M.T."/>
            <person name="Littmann E.R."/>
            <person name="Fontana E."/>
            <person name="Moody T.U."/>
            <person name="Kohout C.E."/>
            <person name="Gjonbalaj M."/>
            <person name="Eaton V."/>
            <person name="Seok R."/>
            <person name="Leiner I.M."/>
            <person name="Pamer E.G."/>
        </authorList>
    </citation>
    <scope>NUCLEOTIDE SEQUENCE</scope>
    <source>
        <strain evidence="1">MSK.22.53</strain>
    </source>
</reference>
<evidence type="ECO:0000313" key="1">
    <source>
        <dbReference type="EMBL" id="NSI19749.1"/>
    </source>
</evidence>
<comment type="caution">
    <text evidence="1">The sequence shown here is derived from an EMBL/GenBank/DDBJ whole genome shotgun (WGS) entry which is preliminary data.</text>
</comment>
<gene>
    <name evidence="1" type="ORF">G4958_10360</name>
</gene>
<proteinExistence type="predicted"/>
<organism evidence="1 2">
    <name type="scientific">Mediterraneibacter gnavus</name>
    <name type="common">Ruminococcus gnavus</name>
    <dbReference type="NCBI Taxonomy" id="33038"/>
    <lineage>
        <taxon>Bacteria</taxon>
        <taxon>Bacillati</taxon>
        <taxon>Bacillota</taxon>
        <taxon>Clostridia</taxon>
        <taxon>Lachnospirales</taxon>
        <taxon>Lachnospiraceae</taxon>
        <taxon>Mediterraneibacter</taxon>
    </lineage>
</organism>
<accession>A0AAJ3F834</accession>
<dbReference type="EMBL" id="JAAIRM010000017">
    <property type="protein sequence ID" value="NSI19749.1"/>
    <property type="molecule type" value="Genomic_DNA"/>
</dbReference>
<sequence>MEQAKIEQLAFLYLCSEHDKRLLLKKEKMPLADFDRLTYLIYHLGFKEYHIKVWMEFAGDFKKEWDCLEALQETGGCAVSIENTESESRLHEMWILDFCKNASEESREWILKLSQTI</sequence>
<dbReference type="AlphaFoldDB" id="A0AAJ3F834"/>
<reference evidence="1" key="2">
    <citation type="submission" date="2020-02" db="EMBL/GenBank/DDBJ databases">
        <authorList>
            <person name="Littmann E."/>
            <person name="Sorbara M."/>
        </authorList>
    </citation>
    <scope>NUCLEOTIDE SEQUENCE</scope>
    <source>
        <strain evidence="1">MSK.22.53</strain>
    </source>
</reference>
<dbReference type="RefSeq" id="WP_118035226.1">
    <property type="nucleotide sequence ID" value="NZ_JAAIRM010000017.1"/>
</dbReference>
<dbReference type="Proteomes" id="UP001296643">
    <property type="component" value="Unassembled WGS sequence"/>
</dbReference>
<name>A0AAJ3F834_MEDGN</name>
<protein>
    <submittedName>
        <fullName evidence="1">Uncharacterized protein</fullName>
    </submittedName>
</protein>